<comment type="catalytic activity">
    <reaction evidence="12">
        <text>tRNA(Thr) + L-threonine + ATP = L-threonyl-tRNA(Thr) + AMP + diphosphate + H(+)</text>
        <dbReference type="Rhea" id="RHEA:24624"/>
        <dbReference type="Rhea" id="RHEA-COMP:9670"/>
        <dbReference type="Rhea" id="RHEA-COMP:9704"/>
        <dbReference type="ChEBI" id="CHEBI:15378"/>
        <dbReference type="ChEBI" id="CHEBI:30616"/>
        <dbReference type="ChEBI" id="CHEBI:33019"/>
        <dbReference type="ChEBI" id="CHEBI:57926"/>
        <dbReference type="ChEBI" id="CHEBI:78442"/>
        <dbReference type="ChEBI" id="CHEBI:78534"/>
        <dbReference type="ChEBI" id="CHEBI:456215"/>
        <dbReference type="EC" id="6.1.1.3"/>
    </reaction>
</comment>
<evidence type="ECO:0000313" key="16">
    <source>
        <dbReference type="Proteomes" id="UP000077671"/>
    </source>
</evidence>
<dbReference type="Gene3D" id="3.30.930.10">
    <property type="entry name" value="Bira Bifunctional Protein, Domain 2"/>
    <property type="match status" value="1"/>
</dbReference>
<dbReference type="Proteomes" id="UP000077671">
    <property type="component" value="Unassembled WGS sequence"/>
</dbReference>
<dbReference type="CDD" id="cd00771">
    <property type="entry name" value="ThrRS_core"/>
    <property type="match status" value="1"/>
</dbReference>
<keyword evidence="8" id="KW-0809">Transit peptide</keyword>
<protein>
    <recommendedName>
        <fullName evidence="3">threonine--tRNA ligase</fullName>
        <ecNumber evidence="3">6.1.1.3</ecNumber>
    </recommendedName>
    <alternativeName>
        <fullName evidence="11">Threonyl-tRNA synthetase</fullName>
    </alternativeName>
</protein>
<feature type="compositionally biased region" description="Low complexity" evidence="13">
    <location>
        <begin position="502"/>
        <end position="519"/>
    </location>
</feature>
<dbReference type="PANTHER" id="PTHR11451:SF46">
    <property type="entry name" value="THREONINE--TRNA LIGASE"/>
    <property type="match status" value="1"/>
</dbReference>
<dbReference type="PANTHER" id="PTHR11451">
    <property type="entry name" value="THREONINE-TRNA LIGASE"/>
    <property type="match status" value="1"/>
</dbReference>
<dbReference type="EC" id="6.1.1.3" evidence="3"/>
<dbReference type="Pfam" id="PF03129">
    <property type="entry name" value="HGTP_anticodon"/>
    <property type="match status" value="1"/>
</dbReference>
<dbReference type="FunFam" id="3.30.930.10:FF:000039">
    <property type="entry name" value="Threonyl-tRNA synthetase, mitochondrial"/>
    <property type="match status" value="1"/>
</dbReference>
<organism evidence="15 16">
    <name type="scientific">Tilletia caries</name>
    <name type="common">wheat bunt fungus</name>
    <dbReference type="NCBI Taxonomy" id="13290"/>
    <lineage>
        <taxon>Eukaryota</taxon>
        <taxon>Fungi</taxon>
        <taxon>Dikarya</taxon>
        <taxon>Basidiomycota</taxon>
        <taxon>Ustilaginomycotina</taxon>
        <taxon>Exobasidiomycetes</taxon>
        <taxon>Tilletiales</taxon>
        <taxon>Tilletiaceae</taxon>
        <taxon>Tilletia</taxon>
    </lineage>
</organism>
<comment type="subcellular location">
    <subcellularLocation>
        <location evidence="1">Mitochondrion matrix</location>
    </subcellularLocation>
</comment>
<evidence type="ECO:0000256" key="11">
    <source>
        <dbReference type="ARBA" id="ARBA00031900"/>
    </source>
</evidence>
<keyword evidence="6" id="KW-0067">ATP-binding</keyword>
<evidence type="ECO:0000256" key="4">
    <source>
        <dbReference type="ARBA" id="ARBA00022598"/>
    </source>
</evidence>
<keyword evidence="10" id="KW-0030">Aminoacyl-tRNA synthetase</keyword>
<comment type="similarity">
    <text evidence="2">Belongs to the class-II aminoacyl-tRNA synthetase family.</text>
</comment>
<keyword evidence="9" id="KW-0496">Mitochondrion</keyword>
<reference evidence="15" key="2">
    <citation type="journal article" date="2019" name="IMA Fungus">
        <title>Genome sequencing and comparison of five Tilletia species to identify candidate genes for the detection of regulated species infecting wheat.</title>
        <authorList>
            <person name="Nguyen H.D.T."/>
            <person name="Sultana T."/>
            <person name="Kesanakurti P."/>
            <person name="Hambleton S."/>
        </authorList>
    </citation>
    <scope>NUCLEOTIDE SEQUENCE</scope>
    <source>
        <strain evidence="15">DAOMC 238032</strain>
    </source>
</reference>
<keyword evidence="7" id="KW-0648">Protein biosynthesis</keyword>
<dbReference type="InterPro" id="IPR004154">
    <property type="entry name" value="Anticodon-bd"/>
</dbReference>
<feature type="region of interest" description="Disordered" evidence="13">
    <location>
        <begin position="588"/>
        <end position="607"/>
    </location>
</feature>
<dbReference type="InterPro" id="IPR033728">
    <property type="entry name" value="ThrRS_core"/>
</dbReference>
<dbReference type="InterPro" id="IPR002320">
    <property type="entry name" value="Thr-tRNA-ligase_IIa"/>
</dbReference>
<dbReference type="Pfam" id="PF00587">
    <property type="entry name" value="tRNA-synt_2b"/>
    <property type="match status" value="1"/>
</dbReference>
<accession>A0A177UZ84</accession>
<evidence type="ECO:0000256" key="5">
    <source>
        <dbReference type="ARBA" id="ARBA00022741"/>
    </source>
</evidence>
<dbReference type="InterPro" id="IPR036621">
    <property type="entry name" value="Anticodon-bd_dom_sf"/>
</dbReference>
<dbReference type="PRINTS" id="PR01047">
    <property type="entry name" value="TRNASYNTHTHR"/>
</dbReference>
<dbReference type="AlphaFoldDB" id="A0A177UZ84"/>
<dbReference type="EMBL" id="LWDD02000510">
    <property type="protein sequence ID" value="KAE8259668.1"/>
    <property type="molecule type" value="Genomic_DNA"/>
</dbReference>
<dbReference type="PROSITE" id="PS50862">
    <property type="entry name" value="AA_TRNA_LIGASE_II"/>
    <property type="match status" value="1"/>
</dbReference>
<dbReference type="InterPro" id="IPR006195">
    <property type="entry name" value="aa-tRNA-synth_II"/>
</dbReference>
<evidence type="ECO:0000313" key="15">
    <source>
        <dbReference type="EMBL" id="KAE8259668.1"/>
    </source>
</evidence>
<dbReference type="Gene3D" id="3.40.50.800">
    <property type="entry name" value="Anticodon-binding domain"/>
    <property type="match status" value="1"/>
</dbReference>
<comment type="caution">
    <text evidence="15">The sequence shown here is derived from an EMBL/GenBank/DDBJ whole genome shotgun (WGS) entry which is preliminary data.</text>
</comment>
<feature type="domain" description="Aminoacyl-transfer RNA synthetases class-II family profile" evidence="14">
    <location>
        <begin position="157"/>
        <end position="463"/>
    </location>
</feature>
<evidence type="ECO:0000256" key="8">
    <source>
        <dbReference type="ARBA" id="ARBA00022946"/>
    </source>
</evidence>
<dbReference type="GO" id="GO:0005759">
    <property type="term" value="C:mitochondrial matrix"/>
    <property type="evidence" value="ECO:0007669"/>
    <property type="project" value="UniProtKB-SubCell"/>
</dbReference>
<dbReference type="GO" id="GO:0004829">
    <property type="term" value="F:threonine-tRNA ligase activity"/>
    <property type="evidence" value="ECO:0007669"/>
    <property type="project" value="UniProtKB-EC"/>
</dbReference>
<dbReference type="InterPro" id="IPR002314">
    <property type="entry name" value="aa-tRNA-synt_IIb"/>
</dbReference>
<reference evidence="15" key="1">
    <citation type="submission" date="2016-04" db="EMBL/GenBank/DDBJ databases">
        <authorList>
            <person name="Nguyen H.D."/>
            <person name="Kesanakurti P."/>
            <person name="Cullis J."/>
            <person name="Levesque C.A."/>
            <person name="Hambleton S."/>
        </authorList>
    </citation>
    <scope>NUCLEOTIDE SEQUENCE</scope>
    <source>
        <strain evidence="15">DAOMC 238032</strain>
    </source>
</reference>
<keyword evidence="4" id="KW-0436">Ligase</keyword>
<dbReference type="GO" id="GO:0006435">
    <property type="term" value="P:threonyl-tRNA aminoacylation"/>
    <property type="evidence" value="ECO:0007669"/>
    <property type="project" value="InterPro"/>
</dbReference>
<feature type="region of interest" description="Disordered" evidence="13">
    <location>
        <begin position="496"/>
        <end position="521"/>
    </location>
</feature>
<evidence type="ECO:0000256" key="13">
    <source>
        <dbReference type="SAM" id="MobiDB-lite"/>
    </source>
</evidence>
<keyword evidence="5" id="KW-0547">Nucleotide-binding</keyword>
<evidence type="ECO:0000256" key="12">
    <source>
        <dbReference type="ARBA" id="ARBA00049515"/>
    </source>
</evidence>
<evidence type="ECO:0000256" key="6">
    <source>
        <dbReference type="ARBA" id="ARBA00022840"/>
    </source>
</evidence>
<dbReference type="NCBIfam" id="TIGR00418">
    <property type="entry name" value="thrS"/>
    <property type="match status" value="1"/>
</dbReference>
<dbReference type="GO" id="GO:0005524">
    <property type="term" value="F:ATP binding"/>
    <property type="evidence" value="ECO:0007669"/>
    <property type="project" value="UniProtKB-KW"/>
</dbReference>
<dbReference type="SUPFAM" id="SSF55681">
    <property type="entry name" value="Class II aaRS and biotin synthetases"/>
    <property type="match status" value="1"/>
</dbReference>
<evidence type="ECO:0000256" key="2">
    <source>
        <dbReference type="ARBA" id="ARBA00008226"/>
    </source>
</evidence>
<evidence type="ECO:0000256" key="9">
    <source>
        <dbReference type="ARBA" id="ARBA00023128"/>
    </source>
</evidence>
<evidence type="ECO:0000256" key="7">
    <source>
        <dbReference type="ARBA" id="ARBA00022917"/>
    </source>
</evidence>
<evidence type="ECO:0000256" key="10">
    <source>
        <dbReference type="ARBA" id="ARBA00023146"/>
    </source>
</evidence>
<evidence type="ECO:0000259" key="14">
    <source>
        <dbReference type="PROSITE" id="PS50862"/>
    </source>
</evidence>
<sequence length="644" mass="71832">MALGLGSEHAFLLMLRDVILQSLSLAHARLSADTLPRDSHPRISEIGPKLPSLRSGIALHVAHPLIRPARHSKQDMTLVRIAVTARTIAAVSVRTYPVSVPRLGRRIALAQTPCRSSSSKAKASPAPSEVHTHQTLARQYSLFFTHESSPGTPFFQPNGWRIVTKLLRVVRDLYDRRGYHEVCSPQIYTEALWKTSGHWDNYRNEMFGVEGYRERDLREEAGRIPHHAGSACPAHAHEHDGSGLKPMNCPGHCLMFAHEERSYRDLPIRYAEFSPLHRNEPSGSLSGLTRVRRFHQDDAHVFCTPQQVSAEILSMLSMLRSAYTTFGFPTSALELVLSTRPEQSIGSREEWDKAEDALRAALDASALTWSPNEGDGAFYGPKIDVRLVDALGRKHQTATIQLDFQLPRRFELHFKNEHGEPERPVMIHRAILGSAERFLAILLEVGQGEWPFWLSPRQAVVVPVGRNPAVKEYAQRVRDALALGDVLDLDLDLDLSPPEQTAQQSSSDSPSASPASLSQNTAKLAQEPLHRPPSTGRTLQHFHVEVDSTPDRLDKRVRRAAVGRINFVLVVGEKEMQNGTVNVRARSREQPVSVDTGAEADGDGGLPVVEEGRPGWEKVVKKDMGEWKVGKLRDLFCYLDSHHL</sequence>
<gene>
    <name evidence="15" type="ORF">A4X03_0g4031</name>
</gene>
<evidence type="ECO:0000256" key="1">
    <source>
        <dbReference type="ARBA" id="ARBA00004305"/>
    </source>
</evidence>
<name>A0A177UZ84_9BASI</name>
<evidence type="ECO:0000256" key="3">
    <source>
        <dbReference type="ARBA" id="ARBA00013163"/>
    </source>
</evidence>
<dbReference type="InterPro" id="IPR045864">
    <property type="entry name" value="aa-tRNA-synth_II/BPL/LPL"/>
</dbReference>
<proteinExistence type="inferred from homology"/>
<dbReference type="SUPFAM" id="SSF52954">
    <property type="entry name" value="Class II aaRS ABD-related"/>
    <property type="match status" value="2"/>
</dbReference>